<dbReference type="Pfam" id="PF23251">
    <property type="entry name" value="KH_PARP14_4"/>
    <property type="match status" value="1"/>
</dbReference>
<dbReference type="SUPFAM" id="SSF52949">
    <property type="entry name" value="Macro domain-like"/>
    <property type="match status" value="3"/>
</dbReference>
<dbReference type="PROSITE" id="PS50918">
    <property type="entry name" value="WWE"/>
    <property type="match status" value="1"/>
</dbReference>
<evidence type="ECO:0000256" key="8">
    <source>
        <dbReference type="SAM" id="MobiDB-lite"/>
    </source>
</evidence>
<dbReference type="Pfam" id="PF23085">
    <property type="entry name" value="RRM_PARP14_3"/>
    <property type="match status" value="1"/>
</dbReference>
<evidence type="ECO:0000256" key="4">
    <source>
        <dbReference type="ARBA" id="ARBA00023027"/>
    </source>
</evidence>
<feature type="region of interest" description="Disordered" evidence="8">
    <location>
        <begin position="891"/>
        <end position="922"/>
    </location>
</feature>
<evidence type="ECO:0000256" key="1">
    <source>
        <dbReference type="ARBA" id="ARBA00004123"/>
    </source>
</evidence>
<dbReference type="InterPro" id="IPR037197">
    <property type="entry name" value="WWE_dom_sf"/>
</dbReference>
<dbReference type="GO" id="GO:0010629">
    <property type="term" value="P:negative regulation of gene expression"/>
    <property type="evidence" value="ECO:0007669"/>
    <property type="project" value="TreeGrafter"/>
</dbReference>
<dbReference type="InterPro" id="IPR012317">
    <property type="entry name" value="Poly(ADP-ribose)pol_cat_dom"/>
</dbReference>
<comment type="similarity">
    <text evidence="6">Belongs to the ARTD/PARP family.</text>
</comment>
<protein>
    <recommendedName>
        <fullName evidence="7">Poly [ADP-ribose] polymerase</fullName>
        <shortName evidence="7">PARP</shortName>
        <ecNumber evidence="7">2.4.2.-</ecNumber>
    </recommendedName>
</protein>
<dbReference type="Gene3D" id="3.90.228.10">
    <property type="match status" value="1"/>
</dbReference>
<dbReference type="Pfam" id="PF23254">
    <property type="entry name" value="KH_PARP14_8"/>
    <property type="match status" value="1"/>
</dbReference>
<feature type="domain" description="PARP catalytic" evidence="10">
    <location>
        <begin position="1548"/>
        <end position="1744"/>
    </location>
</feature>
<dbReference type="GO" id="GO:0005737">
    <property type="term" value="C:cytoplasm"/>
    <property type="evidence" value="ECO:0007669"/>
    <property type="project" value="TreeGrafter"/>
</dbReference>
<dbReference type="Pfam" id="PF23248">
    <property type="entry name" value="KH_PARP14_2"/>
    <property type="match status" value="1"/>
</dbReference>
<dbReference type="PANTHER" id="PTHR14453">
    <property type="entry name" value="PARP/ZINC FINGER CCCH TYPE DOMAIN CONTAINING PROTEIN"/>
    <property type="match status" value="1"/>
</dbReference>
<dbReference type="InterPro" id="IPR057046">
    <property type="entry name" value="PARP14_KH_4"/>
</dbReference>
<dbReference type="InterPro" id="IPR054596">
    <property type="entry name" value="PARP14_WWE"/>
</dbReference>
<dbReference type="Pfam" id="PF01661">
    <property type="entry name" value="Macro"/>
    <property type="match status" value="3"/>
</dbReference>
<dbReference type="GO" id="GO:0005634">
    <property type="term" value="C:nucleus"/>
    <property type="evidence" value="ECO:0007669"/>
    <property type="project" value="UniProtKB-SubCell"/>
</dbReference>
<evidence type="ECO:0000256" key="5">
    <source>
        <dbReference type="ARBA" id="ARBA00023242"/>
    </source>
</evidence>
<reference evidence="12" key="2">
    <citation type="submission" date="2025-09" db="UniProtKB">
        <authorList>
            <consortium name="Ensembl"/>
        </authorList>
    </citation>
    <scope>IDENTIFICATION</scope>
</reference>
<dbReference type="InterPro" id="IPR043472">
    <property type="entry name" value="Macro_dom-like"/>
</dbReference>
<dbReference type="PROSITE" id="PS51154">
    <property type="entry name" value="MACRO"/>
    <property type="match status" value="3"/>
</dbReference>
<dbReference type="SMART" id="SM00506">
    <property type="entry name" value="A1pp"/>
    <property type="match status" value="3"/>
</dbReference>
<dbReference type="Pfam" id="PF22005">
    <property type="entry name" value="WWE_1"/>
    <property type="match status" value="1"/>
</dbReference>
<keyword evidence="4 7" id="KW-0520">NAD</keyword>
<dbReference type="Pfam" id="PF23249">
    <property type="entry name" value="KH_PARP14_3"/>
    <property type="match status" value="1"/>
</dbReference>
<dbReference type="Gene3D" id="3.30.720.50">
    <property type="match status" value="1"/>
</dbReference>
<dbReference type="InterPro" id="IPR057044">
    <property type="entry name" value="PARP14_KH_1"/>
</dbReference>
<dbReference type="InterPro" id="IPR057049">
    <property type="entry name" value="PARP14_KH_8"/>
</dbReference>
<dbReference type="GO" id="GO:0003714">
    <property type="term" value="F:transcription corepressor activity"/>
    <property type="evidence" value="ECO:0007669"/>
    <property type="project" value="TreeGrafter"/>
</dbReference>
<dbReference type="InterPro" id="IPR057043">
    <property type="entry name" value="PARP14_KH_2"/>
</dbReference>
<proteinExistence type="inferred from homology"/>
<dbReference type="Gene3D" id="3.40.220.10">
    <property type="entry name" value="Leucine Aminopeptidase, subunit E, domain 1"/>
    <property type="match status" value="3"/>
</dbReference>
<keyword evidence="13" id="KW-1185">Reference proteome</keyword>
<keyword evidence="2 7" id="KW-0328">Glycosyltransferase</keyword>
<evidence type="ECO:0000259" key="11">
    <source>
        <dbReference type="PROSITE" id="PS51154"/>
    </source>
</evidence>
<evidence type="ECO:0000313" key="13">
    <source>
        <dbReference type="Proteomes" id="UP000694392"/>
    </source>
</evidence>
<dbReference type="PANTHER" id="PTHR14453:SF89">
    <property type="entry name" value="PROTEIN MONO-ADP-RIBOSYLTRANSFERASE PARP14"/>
    <property type="match status" value="1"/>
</dbReference>
<dbReference type="CDD" id="cd01439">
    <property type="entry name" value="TCCD_inducible_PARP_like"/>
    <property type="match status" value="1"/>
</dbReference>
<evidence type="ECO:0000313" key="12">
    <source>
        <dbReference type="Ensembl" id="ENSSPUP00000021173.1"/>
    </source>
</evidence>
<keyword evidence="3 7" id="KW-0808">Transferase</keyword>
<dbReference type="Pfam" id="PF23252">
    <property type="entry name" value="KH_PARP14_5"/>
    <property type="match status" value="1"/>
</dbReference>
<dbReference type="GO" id="GO:1990404">
    <property type="term" value="F:NAD+-protein mono-ADP-ribosyltransferase activity"/>
    <property type="evidence" value="ECO:0007669"/>
    <property type="project" value="TreeGrafter"/>
</dbReference>
<dbReference type="Pfam" id="PF23084">
    <property type="entry name" value="KH_PARP14_1"/>
    <property type="match status" value="1"/>
</dbReference>
<feature type="domain" description="Macro" evidence="11">
    <location>
        <begin position="1142"/>
        <end position="1313"/>
    </location>
</feature>
<dbReference type="InterPro" id="IPR052056">
    <property type="entry name" value="Mono-ARTD/PARP"/>
</dbReference>
<reference evidence="12" key="1">
    <citation type="submission" date="2025-08" db="UniProtKB">
        <authorList>
            <consortium name="Ensembl"/>
        </authorList>
    </citation>
    <scope>IDENTIFICATION</scope>
</reference>
<dbReference type="CDD" id="cd02903">
    <property type="entry name" value="Macro_BAL-like"/>
    <property type="match status" value="2"/>
</dbReference>
<dbReference type="GO" id="GO:0070212">
    <property type="term" value="P:protein poly-ADP-ribosylation"/>
    <property type="evidence" value="ECO:0007669"/>
    <property type="project" value="TreeGrafter"/>
</dbReference>
<dbReference type="Pfam" id="PF23245">
    <property type="entry name" value="RRM_PARP14_2"/>
    <property type="match status" value="1"/>
</dbReference>
<evidence type="ECO:0000256" key="6">
    <source>
        <dbReference type="ARBA" id="ARBA00024347"/>
    </source>
</evidence>
<dbReference type="Ensembl" id="ENSSPUT00000022580.1">
    <property type="protein sequence ID" value="ENSSPUP00000021173.1"/>
    <property type="gene ID" value="ENSSPUG00000016288.1"/>
</dbReference>
<dbReference type="PROSITE" id="PS51059">
    <property type="entry name" value="PARP_CATALYTIC"/>
    <property type="match status" value="1"/>
</dbReference>
<organism evidence="12 13">
    <name type="scientific">Sphenodon punctatus</name>
    <name type="common">Tuatara</name>
    <name type="synonym">Hatteria punctata</name>
    <dbReference type="NCBI Taxonomy" id="8508"/>
    <lineage>
        <taxon>Eukaryota</taxon>
        <taxon>Metazoa</taxon>
        <taxon>Chordata</taxon>
        <taxon>Craniata</taxon>
        <taxon>Vertebrata</taxon>
        <taxon>Euteleostomi</taxon>
        <taxon>Lepidosauria</taxon>
        <taxon>Sphenodontia</taxon>
        <taxon>Sphenodontidae</taxon>
        <taxon>Sphenodon</taxon>
    </lineage>
</organism>
<dbReference type="Proteomes" id="UP000694392">
    <property type="component" value="Unplaced"/>
</dbReference>
<evidence type="ECO:0000256" key="2">
    <source>
        <dbReference type="ARBA" id="ARBA00022676"/>
    </source>
</evidence>
<dbReference type="Pfam" id="PF23253">
    <property type="entry name" value="KH_PARP14_6"/>
    <property type="match status" value="1"/>
</dbReference>
<dbReference type="SUPFAM" id="SSF117839">
    <property type="entry name" value="WWE domain"/>
    <property type="match status" value="1"/>
</dbReference>
<accession>A0A8D0HJ09</accession>
<dbReference type="InterPro" id="IPR057048">
    <property type="entry name" value="PARP14_KH_6"/>
</dbReference>
<dbReference type="GO" id="GO:0003950">
    <property type="term" value="F:NAD+ poly-ADP-ribosyltransferase activity"/>
    <property type="evidence" value="ECO:0007669"/>
    <property type="project" value="UniProtKB-UniRule"/>
</dbReference>
<dbReference type="Gene3D" id="3.30.70.330">
    <property type="match status" value="1"/>
</dbReference>
<dbReference type="GeneTree" id="ENSGT00940000154311"/>
<comment type="subcellular location">
    <subcellularLocation>
        <location evidence="1">Nucleus</location>
    </subcellularLocation>
</comment>
<evidence type="ECO:0000259" key="10">
    <source>
        <dbReference type="PROSITE" id="PS51059"/>
    </source>
</evidence>
<feature type="domain" description="Macro" evidence="11">
    <location>
        <begin position="702"/>
        <end position="889"/>
    </location>
</feature>
<name>A0A8D0HJ09_SPHPU</name>
<evidence type="ECO:0000259" key="9">
    <source>
        <dbReference type="PROSITE" id="PS50918"/>
    </source>
</evidence>
<sequence>MWRSSVCISIKLDALEVLQREHHSVNKITLHVKPCQQETAQEPAAMSSSLVVLENVPETVTQFMLTMQVENISDLSEQEKDFSIEMIPEINAAVVTFNKSIDTNQFIEAFSQHRLIKQKNITARPLEVTKSIKAENVPSGTSEDYVIVYFEHKKRGGGPVSSVQLLPEENSAVITFQHAEDVNTVLEKKHSIDKQPISVYPYYASLGSALYGKETPQIKMPDPIIISLDPYIWQFLQRETRLIQEINREMANCHCVLKWPHDHSGHPEIKICPSDVMCKWKRSRVNMIKSWREDASRKFSASLSKYKAIEFGVSSAVWEAVKDSLVKASVLIIPDIPKGLLILVGDAEIVKGAEQEIKMLIDNAVKHIEREKQSIEETLSVASGKYAILYSTGLEKKICKEHPGLKISYDASKNKILLYGIAAEVFKVKSEILEKVSNMAQKSINIHPYIVQFLQKVDNRSMLQNLFGRNKINAFYELVGDAVLLTGDSPEVLLEAEEEMRKNVTHKCIDLEDDLVFRKRGWHELTDGLNKKYNSSKEAVAISVLENQVVVAGCFREVAAAHQQLSDFVDQNTQIEKGITVQSVAVVLYVEKEKAPVWLDMKKKGVAIDFGTKTKRKCILLSGPRGEVLKGTTMIEEILSSLYAKDVLVDKPGARAFFKDQEHLYVNGAKEQFNCLIRLQEDGEELEEEGEGSSMAHKKLGQLFYEIVLQDGVVITVYKGDLTRHQVDVVVNAANEDLQHIGGLAGALLNAAGPELQSECDLLVRKRGRLQPGRAVITDAGNLPCKQVIHAVGPRWSHGESEKCVRLLKKAVRESLQLAETYNHQSIAIPAISSGIFGFPLRLCAHSIVTSIKETVAESRDEGCLKQIHLVDSEEKTVQALADALKEVCKDASPPHKLSPKHKSVPQKSPSQSKTGSQLREMREDLQMVTTDEGLRIIMKKGSIEDATTDIIVSSVGQDLQLDKGPLSNALLNKAGSMLQAQLDEEAKGGEVKEGSVFKTNGYNLGCSFVLHAIVPGWGQGQGSVQKILEDIIKECLKITEQLSLNSITFPAVGTGNLGFPKTIVAKLMFDQVFKFSSKKNLKSLQEVHFLLHPTDKDNIRVFSDELQNRLHGNRTKGKVPKSVPKGAQQVPGLCGAIATPAPGVHEMPIGSVTFQVAGGDITKETTDVVVNVSNQTFNLKAGVSKAILDGAGSQVEAECAQLASQPHNNLITTQGGNLVFKKIIHLVAQNDIKALVSKVLQECEQSQYTSVAFPAIGTGQAGRDPVTVADEMMDAVVDFARTNSTPSMKTIKVIIFQPQLQSVFHTCMQKREGTDNASDNTANATEASESESVFSWIKSLFSFGRHTTEKKSTFLLDQKIEPATFQICGESREKVEKAESWIKHLILKDQYEHTISDDWIAKFGKREYDELGDLQGKLHIAFKLNLDQAPDIQVSGVTKDVLRACTEIQDMIKRVRDIEEEQSKADFLKKLIEWQYLDGKGQYKPFDSLTNLRLEEASEGNRKKIEITFQKKCYQVDLANRSAVDRQGNSITILRVSKSEDKRALAVPKEWSDVKPGLVQAVELNPEMKAYQEVKTKFLQTCKNYKIQKIERIQNPYFWQTYQIKKQEMDTKNGHTNNEMCLFHGTSAGSLSIINNKGFNRSYAGLNAAVYGNGTYFAVNANYSAQDTYSKPDAAGKKYMYLARVLVGEYCVGKTGLITPPPKSNTNTTDLFDSVTDSTTHPSMFVTFNDIQAYPEYLITFSL</sequence>
<feature type="domain" description="Macro" evidence="11">
    <location>
        <begin position="924"/>
        <end position="1111"/>
    </location>
</feature>
<dbReference type="InterPro" id="IPR002589">
    <property type="entry name" value="Macro_dom"/>
</dbReference>
<feature type="domain" description="WWE" evidence="9">
    <location>
        <begin position="1458"/>
        <end position="1539"/>
    </location>
</feature>
<dbReference type="Pfam" id="PF00644">
    <property type="entry name" value="PARP"/>
    <property type="match status" value="1"/>
</dbReference>
<dbReference type="InterPro" id="IPR057050">
    <property type="entry name" value="RRM_PARP14_2"/>
</dbReference>
<dbReference type="EC" id="2.4.2.-" evidence="7"/>
<dbReference type="InterPro" id="IPR057045">
    <property type="entry name" value="PARP14_KH_3"/>
</dbReference>
<dbReference type="OMA" id="MAHPHNR"/>
<dbReference type="SUPFAM" id="SSF56399">
    <property type="entry name" value="ADP-ribosylation"/>
    <property type="match status" value="1"/>
</dbReference>
<dbReference type="InterPro" id="IPR057047">
    <property type="entry name" value="PARP14_KH_5"/>
</dbReference>
<dbReference type="InterPro" id="IPR004170">
    <property type="entry name" value="WWE_dom"/>
</dbReference>
<evidence type="ECO:0000256" key="3">
    <source>
        <dbReference type="ARBA" id="ARBA00022679"/>
    </source>
</evidence>
<dbReference type="CDD" id="cd02907">
    <property type="entry name" value="Macro_Af1521_BAL-like"/>
    <property type="match status" value="1"/>
</dbReference>
<evidence type="ECO:0000256" key="7">
    <source>
        <dbReference type="RuleBase" id="RU362114"/>
    </source>
</evidence>
<keyword evidence="5" id="KW-0539">Nucleus</keyword>
<dbReference type="InterPro" id="IPR012677">
    <property type="entry name" value="Nucleotide-bd_a/b_plait_sf"/>
</dbReference>
<dbReference type="FunFam" id="3.90.228.10:FF:000008">
    <property type="entry name" value="Poly [ADP-ribose] polymerase"/>
    <property type="match status" value="1"/>
</dbReference>